<feature type="compositionally biased region" description="Basic and acidic residues" evidence="1">
    <location>
        <begin position="72"/>
        <end position="85"/>
    </location>
</feature>
<feature type="compositionally biased region" description="Polar residues" evidence="1">
    <location>
        <begin position="86"/>
        <end position="99"/>
    </location>
</feature>
<keyword evidence="3" id="KW-1185">Reference proteome</keyword>
<name>A0A2N5SF88_9BASI</name>
<reference evidence="2 3" key="1">
    <citation type="submission" date="2017-11" db="EMBL/GenBank/DDBJ databases">
        <title>De novo assembly and phasing of dikaryotic genomes from two isolates of Puccinia coronata f. sp. avenae, the causal agent of oat crown rust.</title>
        <authorList>
            <person name="Miller M.E."/>
            <person name="Zhang Y."/>
            <person name="Omidvar V."/>
            <person name="Sperschneider J."/>
            <person name="Schwessinger B."/>
            <person name="Raley C."/>
            <person name="Palmer J.M."/>
            <person name="Garnica D."/>
            <person name="Upadhyaya N."/>
            <person name="Rathjen J."/>
            <person name="Taylor J.M."/>
            <person name="Park R.F."/>
            <person name="Dodds P.N."/>
            <person name="Hirsch C.D."/>
            <person name="Kianian S.F."/>
            <person name="Figueroa M."/>
        </authorList>
    </citation>
    <scope>NUCLEOTIDE SEQUENCE [LARGE SCALE GENOMIC DNA]</scope>
    <source>
        <strain evidence="2">12NC29</strain>
    </source>
</reference>
<feature type="compositionally biased region" description="Basic and acidic residues" evidence="1">
    <location>
        <begin position="35"/>
        <end position="55"/>
    </location>
</feature>
<dbReference type="Proteomes" id="UP000235388">
    <property type="component" value="Unassembled WGS sequence"/>
</dbReference>
<comment type="caution">
    <text evidence="2">The sequence shown here is derived from an EMBL/GenBank/DDBJ whole genome shotgun (WGS) entry which is preliminary data.</text>
</comment>
<proteinExistence type="predicted"/>
<dbReference type="AlphaFoldDB" id="A0A2N5SF88"/>
<organism evidence="2 3">
    <name type="scientific">Puccinia coronata f. sp. avenae</name>
    <dbReference type="NCBI Taxonomy" id="200324"/>
    <lineage>
        <taxon>Eukaryota</taxon>
        <taxon>Fungi</taxon>
        <taxon>Dikarya</taxon>
        <taxon>Basidiomycota</taxon>
        <taxon>Pucciniomycotina</taxon>
        <taxon>Pucciniomycetes</taxon>
        <taxon>Pucciniales</taxon>
        <taxon>Pucciniaceae</taxon>
        <taxon>Puccinia</taxon>
    </lineage>
</organism>
<evidence type="ECO:0000313" key="3">
    <source>
        <dbReference type="Proteomes" id="UP000235388"/>
    </source>
</evidence>
<accession>A0A2N5SF88</accession>
<sequence length="121" mass="13439">MEVLRQIVQRPVLRPNPNLTDPIELTTRKKAKTTQPDHSKTSSISEPKEKSKIDSSFDPVTCSHTSSLCNHSSDHSHNKQPDRTIFDSTSHSSVAITSDSQEKETLPLKNSSQLSLLNCIS</sequence>
<feature type="region of interest" description="Disordered" evidence="1">
    <location>
        <begin position="1"/>
        <end position="110"/>
    </location>
</feature>
<feature type="compositionally biased region" description="Polar residues" evidence="1">
    <location>
        <begin position="62"/>
        <end position="71"/>
    </location>
</feature>
<protein>
    <submittedName>
        <fullName evidence="2">Uncharacterized protein</fullName>
    </submittedName>
</protein>
<gene>
    <name evidence="2" type="ORF">PCANC_21977</name>
</gene>
<evidence type="ECO:0000313" key="2">
    <source>
        <dbReference type="EMBL" id="PLW11879.1"/>
    </source>
</evidence>
<dbReference type="EMBL" id="PGCJ01001002">
    <property type="protein sequence ID" value="PLW11879.1"/>
    <property type="molecule type" value="Genomic_DNA"/>
</dbReference>
<evidence type="ECO:0000256" key="1">
    <source>
        <dbReference type="SAM" id="MobiDB-lite"/>
    </source>
</evidence>